<dbReference type="AlphaFoldDB" id="A0A2K2DPU7"/>
<keyword evidence="3" id="KW-1185">Reference proteome</keyword>
<sequence length="69" mass="7784">MVDRLSVDVFVVRQLPLSDGCWRRTSWTVEVTGGRRPPSMHEIQFRVQAHGGRRRLLPVQASKTAAARG</sequence>
<evidence type="ECO:0000313" key="1">
    <source>
        <dbReference type="EMBL" id="PNT76294.1"/>
    </source>
</evidence>
<evidence type="ECO:0000313" key="2">
    <source>
        <dbReference type="EnsemblPlants" id="PNT76294"/>
    </source>
</evidence>
<dbReference type="InParanoid" id="A0A2K2DPU7"/>
<dbReference type="Proteomes" id="UP000008810">
    <property type="component" value="Chromosome 1"/>
</dbReference>
<evidence type="ECO:0000313" key="3">
    <source>
        <dbReference type="Proteomes" id="UP000008810"/>
    </source>
</evidence>
<reference evidence="1" key="2">
    <citation type="submission" date="2017-06" db="EMBL/GenBank/DDBJ databases">
        <title>WGS assembly of Brachypodium distachyon.</title>
        <authorList>
            <consortium name="The International Brachypodium Initiative"/>
            <person name="Lucas S."/>
            <person name="Harmon-Smith M."/>
            <person name="Lail K."/>
            <person name="Tice H."/>
            <person name="Grimwood J."/>
            <person name="Bruce D."/>
            <person name="Barry K."/>
            <person name="Shu S."/>
            <person name="Lindquist E."/>
            <person name="Wang M."/>
            <person name="Pitluck S."/>
            <person name="Vogel J.P."/>
            <person name="Garvin D.F."/>
            <person name="Mockler T.C."/>
            <person name="Schmutz J."/>
            <person name="Rokhsar D."/>
            <person name="Bevan M.W."/>
        </authorList>
    </citation>
    <scope>NUCLEOTIDE SEQUENCE</scope>
    <source>
        <strain evidence="1">Bd21</strain>
    </source>
</reference>
<name>A0A2K2DPU7_BRADI</name>
<accession>A0A2K2DPU7</accession>
<proteinExistence type="predicted"/>
<dbReference type="Gramene" id="PNT76294">
    <property type="protein sequence ID" value="PNT76294"/>
    <property type="gene ID" value="BRADI_1g46835v3"/>
</dbReference>
<dbReference type="EnsemblPlants" id="PNT76294">
    <property type="protein sequence ID" value="PNT76294"/>
    <property type="gene ID" value="BRADI_1g46835v3"/>
</dbReference>
<organism evidence="1">
    <name type="scientific">Brachypodium distachyon</name>
    <name type="common">Purple false brome</name>
    <name type="synonym">Trachynia distachya</name>
    <dbReference type="NCBI Taxonomy" id="15368"/>
    <lineage>
        <taxon>Eukaryota</taxon>
        <taxon>Viridiplantae</taxon>
        <taxon>Streptophyta</taxon>
        <taxon>Embryophyta</taxon>
        <taxon>Tracheophyta</taxon>
        <taxon>Spermatophyta</taxon>
        <taxon>Magnoliopsida</taxon>
        <taxon>Liliopsida</taxon>
        <taxon>Poales</taxon>
        <taxon>Poaceae</taxon>
        <taxon>BOP clade</taxon>
        <taxon>Pooideae</taxon>
        <taxon>Stipodae</taxon>
        <taxon>Brachypodieae</taxon>
        <taxon>Brachypodium</taxon>
    </lineage>
</organism>
<reference evidence="2" key="3">
    <citation type="submission" date="2018-08" db="UniProtKB">
        <authorList>
            <consortium name="EnsemblPlants"/>
        </authorList>
    </citation>
    <scope>IDENTIFICATION</scope>
    <source>
        <strain evidence="2">cv. Bd21</strain>
    </source>
</reference>
<gene>
    <name evidence="1" type="ORF">BRADI_1g46835v3</name>
</gene>
<dbReference type="EMBL" id="CM000880">
    <property type="protein sequence ID" value="PNT76294.1"/>
    <property type="molecule type" value="Genomic_DNA"/>
</dbReference>
<protein>
    <submittedName>
        <fullName evidence="1 2">Uncharacterized protein</fullName>
    </submittedName>
</protein>
<reference evidence="1 2" key="1">
    <citation type="journal article" date="2010" name="Nature">
        <title>Genome sequencing and analysis of the model grass Brachypodium distachyon.</title>
        <authorList>
            <consortium name="International Brachypodium Initiative"/>
        </authorList>
    </citation>
    <scope>NUCLEOTIDE SEQUENCE [LARGE SCALE GENOMIC DNA]</scope>
    <source>
        <strain evidence="1 2">Bd21</strain>
    </source>
</reference>